<evidence type="ECO:0000313" key="1">
    <source>
        <dbReference type="EMBL" id="ONF75022.1"/>
    </source>
</evidence>
<evidence type="ECO:0000313" key="2">
    <source>
        <dbReference type="Proteomes" id="UP000076660"/>
    </source>
</evidence>
<accession>A0A1W2M4P0</accession>
<gene>
    <name evidence="1" type="ORF">AVR91_0200455</name>
</gene>
<name>A0A1W2M4P0_9PSEU</name>
<dbReference type="EMBL" id="LQMT02000002">
    <property type="protein sequence ID" value="ONF75022.1"/>
    <property type="molecule type" value="Genomic_DNA"/>
</dbReference>
<protein>
    <submittedName>
        <fullName evidence="1">Uncharacterized protein</fullName>
    </submittedName>
</protein>
<dbReference type="AlphaFoldDB" id="A0A1W2M4P0"/>
<reference evidence="1 2" key="1">
    <citation type="submission" date="2016-12" db="EMBL/GenBank/DDBJ databases">
        <title>Amycolatopsis keratiniphila subsp. keratiniphila genome sequencing and assembly.</title>
        <authorList>
            <person name="Mayilraj S."/>
            <person name="Kaur N."/>
        </authorList>
    </citation>
    <scope>NUCLEOTIDE SEQUENCE [LARGE SCALE GENOMIC DNA]</scope>
    <source>
        <strain evidence="1 2">DSM 44409</strain>
    </source>
</reference>
<sequence length="79" mass="8638">MGDAFGEGDYEGAEGLFQPWMGGIFDEFDGGAAFGWWQAFLFGSLTRSFVLDAPDPEPEQFDDGVVAEAPPVLMILQSW</sequence>
<organism evidence="1 2">
    <name type="scientific">Amycolatopsis keratiniphila subsp. keratiniphila</name>
    <dbReference type="NCBI Taxonomy" id="227715"/>
    <lineage>
        <taxon>Bacteria</taxon>
        <taxon>Bacillati</taxon>
        <taxon>Actinomycetota</taxon>
        <taxon>Actinomycetes</taxon>
        <taxon>Pseudonocardiales</taxon>
        <taxon>Pseudonocardiaceae</taxon>
        <taxon>Amycolatopsis</taxon>
        <taxon>Amycolatopsis japonica group</taxon>
    </lineage>
</organism>
<proteinExistence type="predicted"/>
<dbReference type="Proteomes" id="UP000076660">
    <property type="component" value="Unassembled WGS sequence"/>
</dbReference>
<comment type="caution">
    <text evidence="1">The sequence shown here is derived from an EMBL/GenBank/DDBJ whole genome shotgun (WGS) entry which is preliminary data.</text>
</comment>